<organism evidence="1 2">
    <name type="scientific">Catharanthus roseus</name>
    <name type="common">Madagascar periwinkle</name>
    <name type="synonym">Vinca rosea</name>
    <dbReference type="NCBI Taxonomy" id="4058"/>
    <lineage>
        <taxon>Eukaryota</taxon>
        <taxon>Viridiplantae</taxon>
        <taxon>Streptophyta</taxon>
        <taxon>Embryophyta</taxon>
        <taxon>Tracheophyta</taxon>
        <taxon>Spermatophyta</taxon>
        <taxon>Magnoliopsida</taxon>
        <taxon>eudicotyledons</taxon>
        <taxon>Gunneridae</taxon>
        <taxon>Pentapetalae</taxon>
        <taxon>asterids</taxon>
        <taxon>lamiids</taxon>
        <taxon>Gentianales</taxon>
        <taxon>Apocynaceae</taxon>
        <taxon>Rauvolfioideae</taxon>
        <taxon>Vinceae</taxon>
        <taxon>Catharanthinae</taxon>
        <taxon>Catharanthus</taxon>
    </lineage>
</organism>
<reference evidence="2" key="1">
    <citation type="journal article" date="2023" name="Nat. Plants">
        <title>Single-cell RNA sequencing provides a high-resolution roadmap for understanding the multicellular compartmentation of specialized metabolism.</title>
        <authorList>
            <person name="Sun S."/>
            <person name="Shen X."/>
            <person name="Li Y."/>
            <person name="Li Y."/>
            <person name="Wang S."/>
            <person name="Li R."/>
            <person name="Zhang H."/>
            <person name="Shen G."/>
            <person name="Guo B."/>
            <person name="Wei J."/>
            <person name="Xu J."/>
            <person name="St-Pierre B."/>
            <person name="Chen S."/>
            <person name="Sun C."/>
        </authorList>
    </citation>
    <scope>NUCLEOTIDE SEQUENCE [LARGE SCALE GENOMIC DNA]</scope>
</reference>
<dbReference type="Proteomes" id="UP001060085">
    <property type="component" value="Linkage Group LG08"/>
</dbReference>
<proteinExistence type="predicted"/>
<name>A0ACB9ZIM0_CATRO</name>
<protein>
    <submittedName>
        <fullName evidence="1">Uncharacterized protein</fullName>
    </submittedName>
</protein>
<evidence type="ECO:0000313" key="1">
    <source>
        <dbReference type="EMBL" id="KAI5647218.1"/>
    </source>
</evidence>
<sequence>MGFNWILGLGYLNLLCIILMVYIATCFGGEQVRGDDGGGLNNTFVFSSFTYEKTQLRPYEWRYIRVNLPPWFCSVSIALESDVNIDLRKAKKASRSTLPIICFREGSPPLPDVHNTSQTGLVFDSISNSSFGGAEGLQIIEQCYPLQKSMSVRLTNEQIAPGMWYLGLFNGIGPVRTQSKMINRGQSYSFNGNVSVEACTTPQMSGQFCNQTVDSLSCLDSYNLPKGSSDNQTFLQMAKDVVHCRTMDNETCHEANGAKVFSLDVVGIAEKLIITVSNVSFNLAGSSNNTNKVVLSCYARHGSIPRSTLHDYSGNLSQGPLIIPTPKIGRWYVTVHPVSISSGETGISTRVCYSLEWQVLQCPMGKAGPNCTWERYMLQTVLRKNPSVAFEAYYLPITEKVSPDSANFALEPLLSNSSYGGNNDVGWTFFLVDIPSGAAGGNIHIRLLSDAKITYDIYARYGGFPSLDRWDYYYTNSTSSSNGSMFFKVYDSSEKSISFYILYVREGTWSFGLRHLNSAGSTTMSLSLERCPQKCSSHGTCQSFLDTSGLTLYSYCACDRNHGGFDCSVELVSHRGIVFCSLNNQNGVCHPAFSFTRHIWQSIALIASNAAAVLPAYWALRHKAFAEWVLYTASGISSGLYHACDVGTWCPLTFHVLQFMDFWLSFMAVVSTFVYLAAIDETSKRTIHTVVAILTALMAETGPTRSSNIALVISIGALGLLIGWLIEFFTHYRSFSGSISFHLNLFDLWLTIVAWIRNLFHTLLKRFRWGFVVAGFAALAMAAISWKLETSQTYWIWHSMWHISIYTSSFLFLCSKAKAVILEEERTSDGNYVLTRQNSFSRGDQRDNR</sequence>
<keyword evidence="2" id="KW-1185">Reference proteome</keyword>
<dbReference type="EMBL" id="CM044708">
    <property type="protein sequence ID" value="KAI5647218.1"/>
    <property type="molecule type" value="Genomic_DNA"/>
</dbReference>
<gene>
    <name evidence="1" type="ORF">M9H77_33223</name>
</gene>
<accession>A0ACB9ZIM0</accession>
<evidence type="ECO:0000313" key="2">
    <source>
        <dbReference type="Proteomes" id="UP001060085"/>
    </source>
</evidence>
<comment type="caution">
    <text evidence="1">The sequence shown here is derived from an EMBL/GenBank/DDBJ whole genome shotgun (WGS) entry which is preliminary data.</text>
</comment>